<dbReference type="EMBL" id="GBXM01080791">
    <property type="protein sequence ID" value="JAH27786.1"/>
    <property type="molecule type" value="Transcribed_RNA"/>
</dbReference>
<sequence length="90" mass="10408">MFISHRITFYRRQSQPSVKHIDMHVPALQAYLIWVPERRFRTRSCAFFRGCHAALWLCNMIILSDSSPGPDALDAWAWMVTNQPATSSGR</sequence>
<name>A0A0E9RF86_ANGAN</name>
<dbReference type="AlphaFoldDB" id="A0A0E9RF86"/>
<accession>A0A0E9RF86</accession>
<evidence type="ECO:0000313" key="1">
    <source>
        <dbReference type="EMBL" id="JAH27786.1"/>
    </source>
</evidence>
<protein>
    <submittedName>
        <fullName evidence="1">Uncharacterized protein</fullName>
    </submittedName>
</protein>
<reference evidence="1" key="2">
    <citation type="journal article" date="2015" name="Fish Shellfish Immunol.">
        <title>Early steps in the European eel (Anguilla anguilla)-Vibrio vulnificus interaction in the gills: Role of the RtxA13 toxin.</title>
        <authorList>
            <person name="Callol A."/>
            <person name="Pajuelo D."/>
            <person name="Ebbesson L."/>
            <person name="Teles M."/>
            <person name="MacKenzie S."/>
            <person name="Amaro C."/>
        </authorList>
    </citation>
    <scope>NUCLEOTIDE SEQUENCE</scope>
</reference>
<reference evidence="1" key="1">
    <citation type="submission" date="2014-11" db="EMBL/GenBank/DDBJ databases">
        <authorList>
            <person name="Amaro Gonzalez C."/>
        </authorList>
    </citation>
    <scope>NUCLEOTIDE SEQUENCE</scope>
</reference>
<organism evidence="1">
    <name type="scientific">Anguilla anguilla</name>
    <name type="common">European freshwater eel</name>
    <name type="synonym">Muraena anguilla</name>
    <dbReference type="NCBI Taxonomy" id="7936"/>
    <lineage>
        <taxon>Eukaryota</taxon>
        <taxon>Metazoa</taxon>
        <taxon>Chordata</taxon>
        <taxon>Craniata</taxon>
        <taxon>Vertebrata</taxon>
        <taxon>Euteleostomi</taxon>
        <taxon>Actinopterygii</taxon>
        <taxon>Neopterygii</taxon>
        <taxon>Teleostei</taxon>
        <taxon>Anguilliformes</taxon>
        <taxon>Anguillidae</taxon>
        <taxon>Anguilla</taxon>
    </lineage>
</organism>
<proteinExistence type="predicted"/>